<sequence>MKKLTGVLMASLFLLAACGSPGGGSTSGSKESQGDSDTVKIGANLELSGGVSAYGNQEKEGIDLAVEEINAAGGINGKKVEIVAKDNKSETAEAAAVAASLTNNDNVVAIIGPATSGATKATIPNATKAKVPVITPSGTDDGITVTGEGDSKKVQEYIFRTCFQDSLQGVILANYGTDTLKAEKAVIIGDVSSDYAKGLTKSFKDTFKGEIVSEESFNADDKDFKAILTKIKGKDFDFIYLPGYYEQAGAIIKQAREMGIEQPILGADGFSDAKLIDIAGAENVNNIFYTAHFSENAPASDKVTAFIDAFKEKYDKSPSSFNALAYDSVYMIKAALESAGEDADGEKLAKELSSLKDFEGVTGTMSMDENHNPSKDLVVIGLEKGKEVSAETVKP</sequence>
<evidence type="ECO:0000256" key="2">
    <source>
        <dbReference type="ARBA" id="ARBA00022448"/>
    </source>
</evidence>
<dbReference type="Pfam" id="PF13458">
    <property type="entry name" value="Peripla_BP_6"/>
    <property type="match status" value="1"/>
</dbReference>
<keyword evidence="4" id="KW-0029">Amino-acid transport</keyword>
<dbReference type="InterPro" id="IPR028082">
    <property type="entry name" value="Peripla_BP_I"/>
</dbReference>
<dbReference type="PRINTS" id="PR00337">
    <property type="entry name" value="LEUILEVALBP"/>
</dbReference>
<dbReference type="RefSeq" id="WP_126813777.1">
    <property type="nucleotide sequence ID" value="NZ_NGKC01000008.1"/>
</dbReference>
<evidence type="ECO:0000313" key="8">
    <source>
        <dbReference type="Proteomes" id="UP000286773"/>
    </source>
</evidence>
<accession>A0A430ATM5</accession>
<feature type="chain" id="PRO_5039715014" evidence="5">
    <location>
        <begin position="20"/>
        <end position="395"/>
    </location>
</feature>
<keyword evidence="2" id="KW-0813">Transport</keyword>
<keyword evidence="3 5" id="KW-0732">Signal</keyword>
<gene>
    <name evidence="7" type="ORF">CBF27_07890</name>
</gene>
<proteinExistence type="inferred from homology"/>
<name>A0A430ATM5_9ENTE</name>
<organism evidence="7 8">
    <name type="scientific">Vagococcus acidifermentans</name>
    <dbReference type="NCBI Taxonomy" id="564710"/>
    <lineage>
        <taxon>Bacteria</taxon>
        <taxon>Bacillati</taxon>
        <taxon>Bacillota</taxon>
        <taxon>Bacilli</taxon>
        <taxon>Lactobacillales</taxon>
        <taxon>Enterococcaceae</taxon>
        <taxon>Vagococcus</taxon>
    </lineage>
</organism>
<comment type="caution">
    <text evidence="7">The sequence shown here is derived from an EMBL/GenBank/DDBJ whole genome shotgun (WGS) entry which is preliminary data.</text>
</comment>
<keyword evidence="8" id="KW-1185">Reference proteome</keyword>
<dbReference type="GO" id="GO:0006865">
    <property type="term" value="P:amino acid transport"/>
    <property type="evidence" value="ECO:0007669"/>
    <property type="project" value="UniProtKB-KW"/>
</dbReference>
<dbReference type="CDD" id="cd06347">
    <property type="entry name" value="PBP1_ABC_LivK_ligand_binding-like"/>
    <property type="match status" value="1"/>
</dbReference>
<dbReference type="InterPro" id="IPR051010">
    <property type="entry name" value="BCAA_transport"/>
</dbReference>
<evidence type="ECO:0000256" key="5">
    <source>
        <dbReference type="SAM" id="SignalP"/>
    </source>
</evidence>
<dbReference type="PANTHER" id="PTHR30483:SF6">
    <property type="entry name" value="PERIPLASMIC BINDING PROTEIN OF ABC TRANSPORTER FOR NATURAL AMINO ACIDS"/>
    <property type="match status" value="1"/>
</dbReference>
<evidence type="ECO:0000256" key="1">
    <source>
        <dbReference type="ARBA" id="ARBA00010062"/>
    </source>
</evidence>
<feature type="domain" description="Leucine-binding protein" evidence="6">
    <location>
        <begin position="38"/>
        <end position="383"/>
    </location>
</feature>
<dbReference type="EMBL" id="NGKC01000008">
    <property type="protein sequence ID" value="RSU11412.1"/>
    <property type="molecule type" value="Genomic_DNA"/>
</dbReference>
<dbReference type="OrthoDB" id="9783240at2"/>
<evidence type="ECO:0000259" key="6">
    <source>
        <dbReference type="Pfam" id="PF13458"/>
    </source>
</evidence>
<evidence type="ECO:0000313" key="7">
    <source>
        <dbReference type="EMBL" id="RSU11412.1"/>
    </source>
</evidence>
<evidence type="ECO:0000256" key="3">
    <source>
        <dbReference type="ARBA" id="ARBA00022729"/>
    </source>
</evidence>
<dbReference type="PANTHER" id="PTHR30483">
    <property type="entry name" value="LEUCINE-SPECIFIC-BINDING PROTEIN"/>
    <property type="match status" value="1"/>
</dbReference>
<feature type="signal peptide" evidence="5">
    <location>
        <begin position="1"/>
        <end position="19"/>
    </location>
</feature>
<dbReference type="InterPro" id="IPR028081">
    <property type="entry name" value="Leu-bd"/>
</dbReference>
<dbReference type="SUPFAM" id="SSF53822">
    <property type="entry name" value="Periplasmic binding protein-like I"/>
    <property type="match status" value="1"/>
</dbReference>
<evidence type="ECO:0000256" key="4">
    <source>
        <dbReference type="ARBA" id="ARBA00022970"/>
    </source>
</evidence>
<dbReference type="InterPro" id="IPR000709">
    <property type="entry name" value="Leu_Ile_Val-bd"/>
</dbReference>
<dbReference type="Gene3D" id="3.40.50.2300">
    <property type="match status" value="2"/>
</dbReference>
<dbReference type="AlphaFoldDB" id="A0A430ATM5"/>
<comment type="similarity">
    <text evidence="1">Belongs to the leucine-binding protein family.</text>
</comment>
<dbReference type="PROSITE" id="PS51257">
    <property type="entry name" value="PROKAR_LIPOPROTEIN"/>
    <property type="match status" value="1"/>
</dbReference>
<protein>
    <submittedName>
        <fullName evidence="7">Branched-chain amino acid ABC transporter substrate-binding protein</fullName>
    </submittedName>
</protein>
<reference evidence="7 8" key="1">
    <citation type="submission" date="2017-05" db="EMBL/GenBank/DDBJ databases">
        <title>Vagococcus spp. assemblies.</title>
        <authorList>
            <person name="Gulvik C.A."/>
        </authorList>
    </citation>
    <scope>NUCLEOTIDE SEQUENCE [LARGE SCALE GENOMIC DNA]</scope>
    <source>
        <strain evidence="7 8">LMG 24798</strain>
    </source>
</reference>
<dbReference type="Proteomes" id="UP000286773">
    <property type="component" value="Unassembled WGS sequence"/>
</dbReference>